<dbReference type="InterPro" id="IPR001343">
    <property type="entry name" value="Hemolysn_Ca-bd"/>
</dbReference>
<feature type="region of interest" description="Disordered" evidence="3">
    <location>
        <begin position="1165"/>
        <end position="1190"/>
    </location>
</feature>
<gene>
    <name evidence="4" type="ORF">IM676_07830</name>
</gene>
<dbReference type="KEGG" id="aee:IM676_07830"/>
<feature type="region of interest" description="Disordered" evidence="3">
    <location>
        <begin position="1086"/>
        <end position="1108"/>
    </location>
</feature>
<protein>
    <submittedName>
        <fullName evidence="4">Uncharacterized protein</fullName>
    </submittedName>
</protein>
<feature type="region of interest" description="Disordered" evidence="3">
    <location>
        <begin position="1202"/>
        <end position="1289"/>
    </location>
</feature>
<accession>A0A7S6RFZ8</accession>
<keyword evidence="2" id="KW-0964">Secreted</keyword>
<dbReference type="EMBL" id="CP063311">
    <property type="protein sequence ID" value="QOV24146.1"/>
    <property type="molecule type" value="Genomic_DNA"/>
</dbReference>
<dbReference type="PANTHER" id="PTHR38340:SF1">
    <property type="entry name" value="S-LAYER PROTEIN"/>
    <property type="match status" value="1"/>
</dbReference>
<keyword evidence="5" id="KW-1185">Reference proteome</keyword>
<proteinExistence type="predicted"/>
<dbReference type="Proteomes" id="UP000593846">
    <property type="component" value="Chromosome"/>
</dbReference>
<dbReference type="SUPFAM" id="SSF51120">
    <property type="entry name" value="beta-Roll"/>
    <property type="match status" value="2"/>
</dbReference>
<evidence type="ECO:0000256" key="2">
    <source>
        <dbReference type="ARBA" id="ARBA00022525"/>
    </source>
</evidence>
<dbReference type="InterPro" id="IPR011049">
    <property type="entry name" value="Serralysin-like_metalloprot_C"/>
</dbReference>
<dbReference type="Pfam" id="PF00353">
    <property type="entry name" value="HemolysinCabind"/>
    <property type="match status" value="8"/>
</dbReference>
<evidence type="ECO:0000313" key="5">
    <source>
        <dbReference type="Proteomes" id="UP000593846"/>
    </source>
</evidence>
<feature type="compositionally biased region" description="Low complexity" evidence="3">
    <location>
        <begin position="1236"/>
        <end position="1256"/>
    </location>
</feature>
<dbReference type="InterPro" id="IPR050557">
    <property type="entry name" value="RTX_toxin/Mannuronan_C5-epim"/>
</dbReference>
<evidence type="ECO:0000256" key="3">
    <source>
        <dbReference type="SAM" id="MobiDB-lite"/>
    </source>
</evidence>
<name>A0A7S6RFZ8_9CYAN</name>
<dbReference type="RefSeq" id="WP_200989668.1">
    <property type="nucleotide sequence ID" value="NZ_CP063311.1"/>
</dbReference>
<organism evidence="4 5">
    <name type="scientific">Anabaenopsis elenkinii CCIBt3563</name>
    <dbReference type="NCBI Taxonomy" id="2779889"/>
    <lineage>
        <taxon>Bacteria</taxon>
        <taxon>Bacillati</taxon>
        <taxon>Cyanobacteriota</taxon>
        <taxon>Cyanophyceae</taxon>
        <taxon>Nostocales</taxon>
        <taxon>Nodulariaceae</taxon>
        <taxon>Anabaenopsis</taxon>
    </lineage>
</organism>
<reference evidence="5" key="1">
    <citation type="submission" date="2020-10" db="EMBL/GenBank/DDBJ databases">
        <title>Genome-based taxonomic classification of the species Anabaenopsis elenkinii.</title>
        <authorList>
            <person name="Delbaje E."/>
            <person name="Andreote A.P.D."/>
            <person name="Pellegrinetti T.A."/>
            <person name="Cruz R.B."/>
            <person name="Branco L.H.Z."/>
            <person name="Fiore M.F."/>
        </authorList>
    </citation>
    <scope>NUCLEOTIDE SEQUENCE [LARGE SCALE GENOMIC DNA]</scope>
    <source>
        <strain evidence="5">CCIBt3563</strain>
    </source>
</reference>
<dbReference type="PANTHER" id="PTHR38340">
    <property type="entry name" value="S-LAYER PROTEIN"/>
    <property type="match status" value="1"/>
</dbReference>
<evidence type="ECO:0000256" key="1">
    <source>
        <dbReference type="ARBA" id="ARBA00004613"/>
    </source>
</evidence>
<dbReference type="GO" id="GO:0005576">
    <property type="term" value="C:extracellular region"/>
    <property type="evidence" value="ECO:0007669"/>
    <property type="project" value="UniProtKB-SubCell"/>
</dbReference>
<feature type="compositionally biased region" description="Polar residues" evidence="3">
    <location>
        <begin position="1274"/>
        <end position="1289"/>
    </location>
</feature>
<comment type="subcellular location">
    <subcellularLocation>
        <location evidence="1">Secreted</location>
    </subcellularLocation>
</comment>
<dbReference type="Gene3D" id="2.160.20.160">
    <property type="match status" value="2"/>
</dbReference>
<evidence type="ECO:0000313" key="4">
    <source>
        <dbReference type="EMBL" id="QOV24146.1"/>
    </source>
</evidence>
<dbReference type="GO" id="GO:0005509">
    <property type="term" value="F:calcium ion binding"/>
    <property type="evidence" value="ECO:0007669"/>
    <property type="project" value="InterPro"/>
</dbReference>
<feature type="compositionally biased region" description="Polar residues" evidence="3">
    <location>
        <begin position="1166"/>
        <end position="1190"/>
    </location>
</feature>
<feature type="compositionally biased region" description="Polar residues" evidence="3">
    <location>
        <begin position="1202"/>
        <end position="1235"/>
    </location>
</feature>
<sequence length="1289" mass="135528">MTSTNGNIQVSNLGSLITSTAISVPLATGTIDLRSVQDDLVINVSNGNTVFDAHTLILQATQSIDIDKAITLDAKKTTLAKGDSAIAQGGVTLPKVKTDELVLALDSDNIIISPESFDNFTKKTPNTPKIINLEARGNLQTTGEYAGYYKYRDTRTNIEYYLDKPELAQSNVYRVNNQQLEALTDQEKAELSLAPVLNTVYYQERETQTGKYAYYHDANNNDIQDSNERTYYLDIVTPQGQQQVYTSINDILSTLTVWTRQDSAGRYMYTVTENLEGQVPVNKPIYVTEPDYREVAKNPNYSDVYIYMTEASKTGLNLKPVLRSELAGAIKLTKPSGELQNNRITFTVQADELILKAQKDLADINFQEMLTIANHVEISTGDNLVLTGVPVTNNLVLASTGYYNGSTLVGGSVTTANGVRLNSQNIDINALKNINIGVSSNSTLNAGVVGNGTITVNSISALNLNNITANDGDINITTSSELTVTNLNSDTGDVNLSSGGTMTVHNLKANSDLTLTANNIYSGTQETDITGDSLRLNITDNIGSNNNVLQTAVNTLRITPSNNINNIYLENSGALTIVDEINARGKVVLSTRSPMTLTENITSPDIDLTAGDSANSGDDLVVKSGVTLTATNGNITLRAGDNLTLEANSHLITTGNILIAADLQTQDPGTGSIVTLLGRIQGNSLTITTGDDDDTINLDNTLLTTVANPVSIDGGGGTNTLNVNNQEDTVGRNVNITQTTITGLAVPIDYQRLQFINLYLGSGNDSFSADKTVTASTFVDGGGGNNSFTQDFSDNTDDLNLVIDLQNPSPQDSGSLIYNMQGINLILGSGNNVVTLVNPTLVNGANFSINGSRGQSDRLNLDFSSDTLGFTDSVTVNDTHIVGLGLSNLQYVGMDAMEIILGSGSDRINLTKNFSGSLELDARGGHNTISVLRDGDHTILAGDGNNLITTRNGNNQITLGNGHNRVNTGNGNQTINLGGGNNTVNIGNGNQTITLGDGNNTINTGTGNDVITLGEGHNTINTNHGDKIITAGNGNNRVTARNGNHQITLGNGHNRINTGNGNQDITTGNGNDSITTGNGNSVIVTTGGDNTIRTGNGNQDITTGDGNDRITTGNGDIIKIKSTGGNNAITTGSGNPTTGTITIDAGAGDDRITTGRAHTISIKATGGNNTIRTGDGNQSITTGDGRDSITTGNGNSVIVTTGGDNTIRTGNGNQSITTGDGRDSITTGNGNSVIRTTGGDNTITTGNGNQDITTGDGNDRINTGNGDDIIRAGQGNNTIRTGRGNKTIN</sequence>